<sequence length="157" mass="17333">MGCSSCLLNLKASRLTNNEYSADSIRKTPRRHFHLPRCHTQTNLDALTSAQRSSRLSGSAALAVSPFFVACENVFYSRLLNVWICMLPDLLRFRGRRGTVEPCVLWGPRGLQAHGFESCPRSGCRLGFLTQGNGFLAGGLSDKSYPNKVSSLAHKFP</sequence>
<accession>A0A5B7KHZ0</accession>
<name>A0A5B7KHZ0_PORTR</name>
<evidence type="ECO:0000313" key="2">
    <source>
        <dbReference type="Proteomes" id="UP000324222"/>
    </source>
</evidence>
<proteinExistence type="predicted"/>
<evidence type="ECO:0000313" key="1">
    <source>
        <dbReference type="EMBL" id="MPD04205.1"/>
    </source>
</evidence>
<organism evidence="1 2">
    <name type="scientific">Portunus trituberculatus</name>
    <name type="common">Swimming crab</name>
    <name type="synonym">Neptunus trituberculatus</name>
    <dbReference type="NCBI Taxonomy" id="210409"/>
    <lineage>
        <taxon>Eukaryota</taxon>
        <taxon>Metazoa</taxon>
        <taxon>Ecdysozoa</taxon>
        <taxon>Arthropoda</taxon>
        <taxon>Crustacea</taxon>
        <taxon>Multicrustacea</taxon>
        <taxon>Malacostraca</taxon>
        <taxon>Eumalacostraca</taxon>
        <taxon>Eucarida</taxon>
        <taxon>Decapoda</taxon>
        <taxon>Pleocyemata</taxon>
        <taxon>Brachyura</taxon>
        <taxon>Eubrachyura</taxon>
        <taxon>Portunoidea</taxon>
        <taxon>Portunidae</taxon>
        <taxon>Portuninae</taxon>
        <taxon>Portunus</taxon>
    </lineage>
</organism>
<dbReference type="Proteomes" id="UP000324222">
    <property type="component" value="Unassembled WGS sequence"/>
</dbReference>
<gene>
    <name evidence="1" type="ORF">E2C01_099879</name>
</gene>
<protein>
    <submittedName>
        <fullName evidence="1">Uncharacterized protein</fullName>
    </submittedName>
</protein>
<dbReference type="AlphaFoldDB" id="A0A5B7KHZ0"/>
<keyword evidence="2" id="KW-1185">Reference proteome</keyword>
<reference evidence="1 2" key="1">
    <citation type="submission" date="2019-05" db="EMBL/GenBank/DDBJ databases">
        <title>Another draft genome of Portunus trituberculatus and its Hox gene families provides insights of decapod evolution.</title>
        <authorList>
            <person name="Jeong J.-H."/>
            <person name="Song I."/>
            <person name="Kim S."/>
            <person name="Choi T."/>
            <person name="Kim D."/>
            <person name="Ryu S."/>
            <person name="Kim W."/>
        </authorList>
    </citation>
    <scope>NUCLEOTIDE SEQUENCE [LARGE SCALE GENOMIC DNA]</scope>
    <source>
        <tissue evidence="1">Muscle</tissue>
    </source>
</reference>
<dbReference type="EMBL" id="VSRR010139850">
    <property type="protein sequence ID" value="MPD04205.1"/>
    <property type="molecule type" value="Genomic_DNA"/>
</dbReference>
<comment type="caution">
    <text evidence="1">The sequence shown here is derived from an EMBL/GenBank/DDBJ whole genome shotgun (WGS) entry which is preliminary data.</text>
</comment>